<accession>A0A918JVW5</accession>
<evidence type="ECO:0000313" key="4">
    <source>
        <dbReference type="Proteomes" id="UP000601108"/>
    </source>
</evidence>
<dbReference type="EMBL" id="BMWS01000017">
    <property type="protein sequence ID" value="GGX22923.1"/>
    <property type="molecule type" value="Genomic_DNA"/>
</dbReference>
<dbReference type="PANTHER" id="PTHR30349">
    <property type="entry name" value="PHAGE INTEGRASE-RELATED"/>
    <property type="match status" value="1"/>
</dbReference>
<dbReference type="Gene3D" id="1.10.150.130">
    <property type="match status" value="1"/>
</dbReference>
<dbReference type="AlphaFoldDB" id="A0A918JVW5"/>
<keyword evidence="2" id="KW-0233">DNA recombination</keyword>
<dbReference type="PANTHER" id="PTHR30349:SF64">
    <property type="entry name" value="PROPHAGE INTEGRASE INTD-RELATED"/>
    <property type="match status" value="1"/>
</dbReference>
<dbReference type="SUPFAM" id="SSF56349">
    <property type="entry name" value="DNA breaking-rejoining enzymes"/>
    <property type="match status" value="1"/>
</dbReference>
<sequence length="445" mass="51902">MRRKKLPKNKHKGLFIYCSKCSKYFSWTKKTEKDKVLEPSCGESGNRFSTCKHTACQKYKVRLHLPGTIKGTTSKTLPALSYDEAVIQAIEFSNNFNKETFNVPNTRVEKRSSRIYLLNAQSNYVDHLADVGVPEHKKKNRSSTNIKTHIRSLKYFNKVLESKKIDVRLLPVDRIEDTHVGYFHQYLVREFGNRSYNRHMGHLKLFFNWIIEHHQPYLKNPFIVVRKPTTSNKETITSEEFYALLDRITPENGIYVSPTAKVRPRTNFYAPFLKDGFLLALHTGGRREEIVSLKWNMIREKNNSPVYIEVANLKVERIKKEEGQDTVAPKIIPVTQGLLEILIQMGYLDKKGSDDYILCPDRTSYKTQTLMEKLSKGFSHYYKQLETDRNLQFKCLRKTYLTYLEQVAKGDTKLLSSHTSDQVLQKHYIDERVVSKAIQEVRIFG</sequence>
<dbReference type="InterPro" id="IPR011010">
    <property type="entry name" value="DNA_brk_join_enz"/>
</dbReference>
<dbReference type="Gene3D" id="1.10.443.10">
    <property type="entry name" value="Intergrase catalytic core"/>
    <property type="match status" value="1"/>
</dbReference>
<keyword evidence="1" id="KW-0238">DNA-binding</keyword>
<dbReference type="InterPro" id="IPR010998">
    <property type="entry name" value="Integrase_recombinase_N"/>
</dbReference>
<dbReference type="GO" id="GO:0003677">
    <property type="term" value="F:DNA binding"/>
    <property type="evidence" value="ECO:0007669"/>
    <property type="project" value="UniProtKB-KW"/>
</dbReference>
<evidence type="ECO:0000313" key="3">
    <source>
        <dbReference type="EMBL" id="GGX22923.1"/>
    </source>
</evidence>
<organism evidence="3 4">
    <name type="scientific">Aquimarina muelleri</name>
    <dbReference type="NCBI Taxonomy" id="279356"/>
    <lineage>
        <taxon>Bacteria</taxon>
        <taxon>Pseudomonadati</taxon>
        <taxon>Bacteroidota</taxon>
        <taxon>Flavobacteriia</taxon>
        <taxon>Flavobacteriales</taxon>
        <taxon>Flavobacteriaceae</taxon>
        <taxon>Aquimarina</taxon>
    </lineage>
</organism>
<keyword evidence="4" id="KW-1185">Reference proteome</keyword>
<dbReference type="Proteomes" id="UP000601108">
    <property type="component" value="Unassembled WGS sequence"/>
</dbReference>
<name>A0A918JVW5_9FLAO</name>
<protein>
    <submittedName>
        <fullName evidence="3">Uncharacterized protein</fullName>
    </submittedName>
</protein>
<comment type="caution">
    <text evidence="3">The sequence shown here is derived from an EMBL/GenBank/DDBJ whole genome shotgun (WGS) entry which is preliminary data.</text>
</comment>
<evidence type="ECO:0000256" key="2">
    <source>
        <dbReference type="ARBA" id="ARBA00023172"/>
    </source>
</evidence>
<proteinExistence type="predicted"/>
<dbReference type="GO" id="GO:0006310">
    <property type="term" value="P:DNA recombination"/>
    <property type="evidence" value="ECO:0007669"/>
    <property type="project" value="UniProtKB-KW"/>
</dbReference>
<dbReference type="RefSeq" id="WP_027412345.1">
    <property type="nucleotide sequence ID" value="NZ_BMWS01000017.1"/>
</dbReference>
<dbReference type="InterPro" id="IPR050090">
    <property type="entry name" value="Tyrosine_recombinase_XerCD"/>
</dbReference>
<dbReference type="GO" id="GO:0015074">
    <property type="term" value="P:DNA integration"/>
    <property type="evidence" value="ECO:0007669"/>
    <property type="project" value="InterPro"/>
</dbReference>
<evidence type="ECO:0000256" key="1">
    <source>
        <dbReference type="ARBA" id="ARBA00023125"/>
    </source>
</evidence>
<reference evidence="3 4" key="1">
    <citation type="journal article" date="2014" name="Int. J. Syst. Evol. Microbiol.">
        <title>Complete genome sequence of Corynebacterium casei LMG S-19264T (=DSM 44701T), isolated from a smear-ripened cheese.</title>
        <authorList>
            <consortium name="US DOE Joint Genome Institute (JGI-PGF)"/>
            <person name="Walter F."/>
            <person name="Albersmeier A."/>
            <person name="Kalinowski J."/>
            <person name="Ruckert C."/>
        </authorList>
    </citation>
    <scope>NUCLEOTIDE SEQUENCE [LARGE SCALE GENOMIC DNA]</scope>
    <source>
        <strain evidence="3 4">KCTC 12285</strain>
    </source>
</reference>
<gene>
    <name evidence="3" type="ORF">GCM10007384_25120</name>
</gene>
<dbReference type="InterPro" id="IPR013762">
    <property type="entry name" value="Integrase-like_cat_sf"/>
</dbReference>